<dbReference type="RefSeq" id="WP_148074477.1">
    <property type="nucleotide sequence ID" value="NZ_CP042913.1"/>
</dbReference>
<keyword evidence="2" id="KW-1185">Reference proteome</keyword>
<name>A0A5B9QEN9_9BACT</name>
<reference evidence="1 2" key="1">
    <citation type="submission" date="2019-08" db="EMBL/GenBank/DDBJ databases">
        <title>Deep-cultivation of Planctomycetes and their phenomic and genomic characterization uncovers novel biology.</title>
        <authorList>
            <person name="Wiegand S."/>
            <person name="Jogler M."/>
            <person name="Boedeker C."/>
            <person name="Pinto D."/>
            <person name="Vollmers J."/>
            <person name="Rivas-Marin E."/>
            <person name="Kohn T."/>
            <person name="Peeters S.H."/>
            <person name="Heuer A."/>
            <person name="Rast P."/>
            <person name="Oberbeckmann S."/>
            <person name="Bunk B."/>
            <person name="Jeske O."/>
            <person name="Meyerdierks A."/>
            <person name="Storesund J.E."/>
            <person name="Kallscheuer N."/>
            <person name="Luecker S."/>
            <person name="Lage O.M."/>
            <person name="Pohl T."/>
            <person name="Merkel B.J."/>
            <person name="Hornburger P."/>
            <person name="Mueller R.-W."/>
            <person name="Bruemmer F."/>
            <person name="Labrenz M."/>
            <person name="Spormann A.M."/>
            <person name="Op den Camp H."/>
            <person name="Overmann J."/>
            <person name="Amann R."/>
            <person name="Jetten M.S.M."/>
            <person name="Mascher T."/>
            <person name="Medema M.H."/>
            <person name="Devos D.P."/>
            <person name="Kaster A.-K."/>
            <person name="Ovreas L."/>
            <person name="Rohde M."/>
            <person name="Galperin M.Y."/>
            <person name="Jogler C."/>
        </authorList>
    </citation>
    <scope>NUCLEOTIDE SEQUENCE [LARGE SCALE GENOMIC DNA]</scope>
    <source>
        <strain evidence="1 2">Pr1d</strain>
    </source>
</reference>
<evidence type="ECO:0000313" key="2">
    <source>
        <dbReference type="Proteomes" id="UP000323917"/>
    </source>
</evidence>
<evidence type="ECO:0000313" key="1">
    <source>
        <dbReference type="EMBL" id="QEG36065.1"/>
    </source>
</evidence>
<sequence>MKQKRSMDEALSAAKELRKNLIATHSTQPPYSDSHLKFINSPNSLQNPIAGNSQHEGVASASLSIEQSTGFVASVKPIWVRHTIGLRDATSISLRDAADGQKRKERHGQLRVGEPANEQEIADLGIRLALRQLGYVEKE</sequence>
<gene>
    <name evidence="1" type="ORF">Pr1d_33740</name>
</gene>
<dbReference type="AlphaFoldDB" id="A0A5B9QEN9"/>
<dbReference type="Proteomes" id="UP000323917">
    <property type="component" value="Chromosome"/>
</dbReference>
<accession>A0A5B9QEN9</accession>
<organism evidence="1 2">
    <name type="scientific">Bythopirellula goksoeyrii</name>
    <dbReference type="NCBI Taxonomy" id="1400387"/>
    <lineage>
        <taxon>Bacteria</taxon>
        <taxon>Pseudomonadati</taxon>
        <taxon>Planctomycetota</taxon>
        <taxon>Planctomycetia</taxon>
        <taxon>Pirellulales</taxon>
        <taxon>Lacipirellulaceae</taxon>
        <taxon>Bythopirellula</taxon>
    </lineage>
</organism>
<dbReference type="KEGG" id="bgok:Pr1d_33740"/>
<protein>
    <submittedName>
        <fullName evidence="1">Uncharacterized protein</fullName>
    </submittedName>
</protein>
<dbReference type="EMBL" id="CP042913">
    <property type="protein sequence ID" value="QEG36065.1"/>
    <property type="molecule type" value="Genomic_DNA"/>
</dbReference>
<proteinExistence type="predicted"/>
<dbReference type="OrthoDB" id="295691at2"/>